<dbReference type="Proteomes" id="UP000273022">
    <property type="component" value="Unassembled WGS sequence"/>
</dbReference>
<dbReference type="RefSeq" id="WP_121852116.1">
    <property type="nucleotide sequence ID" value="NZ_CP037952.1"/>
</dbReference>
<name>A0A3A6UIP5_9GAMM</name>
<protein>
    <submittedName>
        <fullName evidence="2">DUF4124 domain-containing protein</fullName>
    </submittedName>
</protein>
<proteinExistence type="predicted"/>
<comment type="caution">
    <text evidence="2">The sequence shown here is derived from an EMBL/GenBank/DDBJ whole genome shotgun (WGS) entry which is preliminary data.</text>
</comment>
<sequence>MARFAISILGILMAHSVSASTIFKCIKDDKIVFSQIVCPNEFKQHTIEYQLGVTTETDSDKVATKQDPLHTILNDKTISREKLLMLIKGEISRLHQENSYHEVLRSSELQKLERKRYWQEKEKNDPEHIKGIKKINEHFNSMNAINDTTIKVLSERYQQIE</sequence>
<dbReference type="OrthoDB" id="6263847at2"/>
<accession>A0A3A6UIP5</accession>
<evidence type="ECO:0000256" key="1">
    <source>
        <dbReference type="SAM" id="SignalP"/>
    </source>
</evidence>
<evidence type="ECO:0000313" key="3">
    <source>
        <dbReference type="Proteomes" id="UP000273022"/>
    </source>
</evidence>
<reference evidence="2 3" key="1">
    <citation type="submission" date="2018-09" db="EMBL/GenBank/DDBJ databases">
        <title>Phylogeny of the Shewanellaceae, and recommendation for two new genera, Pseudoshewanella and Parashewanella.</title>
        <authorList>
            <person name="Wang G."/>
        </authorList>
    </citation>
    <scope>NUCLEOTIDE SEQUENCE [LARGE SCALE GENOMIC DNA]</scope>
    <source>
        <strain evidence="2 3">KCTC 22492</strain>
    </source>
</reference>
<feature type="chain" id="PRO_5017264962" evidence="1">
    <location>
        <begin position="20"/>
        <end position="161"/>
    </location>
</feature>
<organism evidence="2 3">
    <name type="scientific">Parashewanella spongiae</name>
    <dbReference type="NCBI Taxonomy" id="342950"/>
    <lineage>
        <taxon>Bacteria</taxon>
        <taxon>Pseudomonadati</taxon>
        <taxon>Pseudomonadota</taxon>
        <taxon>Gammaproteobacteria</taxon>
        <taxon>Alteromonadales</taxon>
        <taxon>Shewanellaceae</taxon>
        <taxon>Parashewanella</taxon>
    </lineage>
</organism>
<dbReference type="AlphaFoldDB" id="A0A3A6UIP5"/>
<dbReference type="EMBL" id="QYYH01000011">
    <property type="protein sequence ID" value="RJY18963.1"/>
    <property type="molecule type" value="Genomic_DNA"/>
</dbReference>
<keyword evidence="1" id="KW-0732">Signal</keyword>
<feature type="signal peptide" evidence="1">
    <location>
        <begin position="1"/>
        <end position="19"/>
    </location>
</feature>
<keyword evidence="3" id="KW-1185">Reference proteome</keyword>
<gene>
    <name evidence="2" type="ORF">D5R81_02705</name>
</gene>
<evidence type="ECO:0000313" key="2">
    <source>
        <dbReference type="EMBL" id="RJY18963.1"/>
    </source>
</evidence>